<name>A0AA88P0C8_9TELE</name>
<dbReference type="EMBL" id="JAUYZG010000025">
    <property type="protein sequence ID" value="KAK2867713.1"/>
    <property type="molecule type" value="Genomic_DNA"/>
</dbReference>
<reference evidence="1" key="1">
    <citation type="submission" date="2023-08" db="EMBL/GenBank/DDBJ databases">
        <title>Chromosome-level Genome Assembly of mud carp (Cirrhinus molitorella).</title>
        <authorList>
            <person name="Liu H."/>
        </authorList>
    </citation>
    <scope>NUCLEOTIDE SEQUENCE</scope>
    <source>
        <strain evidence="1">Prfri</strain>
        <tissue evidence="1">Muscle</tissue>
    </source>
</reference>
<proteinExistence type="predicted"/>
<comment type="caution">
    <text evidence="1">The sequence shown here is derived from an EMBL/GenBank/DDBJ whole genome shotgun (WGS) entry which is preliminary data.</text>
</comment>
<evidence type="ECO:0000313" key="2">
    <source>
        <dbReference type="Proteomes" id="UP001187343"/>
    </source>
</evidence>
<protein>
    <submittedName>
        <fullName evidence="1">Uncharacterized protein</fullName>
    </submittedName>
</protein>
<sequence length="75" mass="8323">MQQCPLKPVQPFRQSPLFMYYIISDPVVGRGEGLASCALIGRALSDRTDSTAAGSLTPRHAMFDERWLLQLKADV</sequence>
<organism evidence="1 2">
    <name type="scientific">Cirrhinus molitorella</name>
    <name type="common">mud carp</name>
    <dbReference type="NCBI Taxonomy" id="172907"/>
    <lineage>
        <taxon>Eukaryota</taxon>
        <taxon>Metazoa</taxon>
        <taxon>Chordata</taxon>
        <taxon>Craniata</taxon>
        <taxon>Vertebrata</taxon>
        <taxon>Euteleostomi</taxon>
        <taxon>Actinopterygii</taxon>
        <taxon>Neopterygii</taxon>
        <taxon>Teleostei</taxon>
        <taxon>Ostariophysi</taxon>
        <taxon>Cypriniformes</taxon>
        <taxon>Cyprinidae</taxon>
        <taxon>Labeoninae</taxon>
        <taxon>Labeonini</taxon>
        <taxon>Cirrhinus</taxon>
    </lineage>
</organism>
<accession>A0AA88P0C8</accession>
<keyword evidence="2" id="KW-1185">Reference proteome</keyword>
<dbReference type="Proteomes" id="UP001187343">
    <property type="component" value="Unassembled WGS sequence"/>
</dbReference>
<dbReference type="AlphaFoldDB" id="A0AA88P0C8"/>
<evidence type="ECO:0000313" key="1">
    <source>
        <dbReference type="EMBL" id="KAK2867713.1"/>
    </source>
</evidence>
<gene>
    <name evidence="1" type="ORF">Q8A67_025830</name>
</gene>